<proteinExistence type="inferred from homology"/>
<dbReference type="InterPro" id="IPR050682">
    <property type="entry name" value="ModA/WtpA"/>
</dbReference>
<dbReference type="Pfam" id="PF13531">
    <property type="entry name" value="SBP_bac_11"/>
    <property type="match status" value="1"/>
</dbReference>
<evidence type="ECO:0000256" key="4">
    <source>
        <dbReference type="ARBA" id="ARBA00022729"/>
    </source>
</evidence>
<dbReference type="InterPro" id="IPR010916">
    <property type="entry name" value="TonB_box_CS"/>
</dbReference>
<keyword evidence="8" id="KW-1185">Reference proteome</keyword>
<dbReference type="Proteomes" id="UP000255367">
    <property type="component" value="Unassembled WGS sequence"/>
</dbReference>
<evidence type="ECO:0000256" key="6">
    <source>
        <dbReference type="SAM" id="SignalP"/>
    </source>
</evidence>
<dbReference type="AlphaFoldDB" id="A0A380NL07"/>
<evidence type="ECO:0000256" key="5">
    <source>
        <dbReference type="PIRSR" id="PIRSR004846-1"/>
    </source>
</evidence>
<dbReference type="EMBL" id="UHIO01000001">
    <property type="protein sequence ID" value="SUP43673.1"/>
    <property type="molecule type" value="Genomic_DNA"/>
</dbReference>
<dbReference type="PROSITE" id="PS00430">
    <property type="entry name" value="TONB_DEPENDENT_REC_1"/>
    <property type="match status" value="1"/>
</dbReference>
<keyword evidence="3 5" id="KW-0479">Metal-binding</keyword>
<keyword evidence="4 6" id="KW-0732">Signal</keyword>
<dbReference type="GO" id="GO:0030973">
    <property type="term" value="F:molybdate ion binding"/>
    <property type="evidence" value="ECO:0007669"/>
    <property type="project" value="TreeGrafter"/>
</dbReference>
<dbReference type="InterPro" id="IPR005950">
    <property type="entry name" value="ModA"/>
</dbReference>
<evidence type="ECO:0000313" key="8">
    <source>
        <dbReference type="Proteomes" id="UP000255367"/>
    </source>
</evidence>
<dbReference type="GO" id="GO:1901359">
    <property type="term" value="F:tungstate binding"/>
    <property type="evidence" value="ECO:0007669"/>
    <property type="project" value="UniProtKB-ARBA"/>
</dbReference>
<dbReference type="Gene3D" id="3.40.190.10">
    <property type="entry name" value="Periplasmic binding protein-like II"/>
    <property type="match status" value="2"/>
</dbReference>
<evidence type="ECO:0000256" key="3">
    <source>
        <dbReference type="ARBA" id="ARBA00022723"/>
    </source>
</evidence>
<evidence type="ECO:0000313" key="7">
    <source>
        <dbReference type="EMBL" id="SUP43673.1"/>
    </source>
</evidence>
<name>A0A380NL07_9FIRM</name>
<dbReference type="FunFam" id="3.40.190.10:FF:000035">
    <property type="entry name" value="Molybdate ABC transporter substrate-binding protein"/>
    <property type="match status" value="1"/>
</dbReference>
<protein>
    <submittedName>
        <fullName evidence="7">Molybdate-binding periplasmic protein</fullName>
    </submittedName>
</protein>
<dbReference type="SUPFAM" id="SSF53850">
    <property type="entry name" value="Periplasmic binding protein-like II"/>
    <property type="match status" value="1"/>
</dbReference>
<dbReference type="PANTHER" id="PTHR30632">
    <property type="entry name" value="MOLYBDATE-BINDING PERIPLASMIC PROTEIN"/>
    <property type="match status" value="1"/>
</dbReference>
<comment type="similarity">
    <text evidence="1">Belongs to the bacterial solute-binding protein ModA family.</text>
</comment>
<feature type="binding site" evidence="5">
    <location>
        <position position="198"/>
    </location>
    <ligand>
        <name>molybdate</name>
        <dbReference type="ChEBI" id="CHEBI:36264"/>
    </ligand>
</feature>
<dbReference type="PANTHER" id="PTHR30632:SF0">
    <property type="entry name" value="SULFATE-BINDING PROTEIN"/>
    <property type="match status" value="1"/>
</dbReference>
<feature type="binding site" evidence="5">
    <location>
        <position position="153"/>
    </location>
    <ligand>
        <name>molybdate</name>
        <dbReference type="ChEBI" id="CHEBI:36264"/>
    </ligand>
</feature>
<accession>A0A380NL07</accession>
<evidence type="ECO:0000256" key="1">
    <source>
        <dbReference type="ARBA" id="ARBA00009175"/>
    </source>
</evidence>
<sequence>MKRYRMWLMVALSAMALAVSGCGGSSNDQKAAQATKSESITVSAAASLQAAANELKDNFIKSRHLDPTQITLNFGGSGTLRQQIENGAPASIFISADEKNMHQLQEKNLVTKVKPLISNSLVLIVPKDKPQITLEQVPSVNRLALGTVETVPAGKYAKQALTKLNLWNQVESKIVYAKDVKAVAAYVAEGSADAGFVYKTDAIDLKDRVQIVATAPSDSHDPIRYPIALVTKYDNELAQQFYEYLTSKEAQQILQKYGFTSIDNSAK</sequence>
<feature type="binding site" evidence="5">
    <location>
        <position position="77"/>
    </location>
    <ligand>
        <name>molybdate</name>
        <dbReference type="ChEBI" id="CHEBI:36264"/>
    </ligand>
</feature>
<keyword evidence="2 5" id="KW-0500">Molybdenum</keyword>
<organism evidence="7 8">
    <name type="scientific">Veillonella criceti</name>
    <dbReference type="NCBI Taxonomy" id="103891"/>
    <lineage>
        <taxon>Bacteria</taxon>
        <taxon>Bacillati</taxon>
        <taxon>Bacillota</taxon>
        <taxon>Negativicutes</taxon>
        <taxon>Veillonellales</taxon>
        <taxon>Veillonellaceae</taxon>
        <taxon>Veillonella</taxon>
    </lineage>
</organism>
<dbReference type="GO" id="GO:0046872">
    <property type="term" value="F:metal ion binding"/>
    <property type="evidence" value="ECO:0007669"/>
    <property type="project" value="UniProtKB-KW"/>
</dbReference>
<feature type="signal peptide" evidence="6">
    <location>
        <begin position="1"/>
        <end position="18"/>
    </location>
</feature>
<dbReference type="GO" id="GO:0015689">
    <property type="term" value="P:molybdate ion transport"/>
    <property type="evidence" value="ECO:0007669"/>
    <property type="project" value="InterPro"/>
</dbReference>
<feature type="chain" id="PRO_5039538641" evidence="6">
    <location>
        <begin position="19"/>
        <end position="267"/>
    </location>
</feature>
<dbReference type="RefSeq" id="WP_115310438.1">
    <property type="nucleotide sequence ID" value="NZ_UHIO01000001.1"/>
</dbReference>
<reference evidence="7 8" key="1">
    <citation type="submission" date="2018-06" db="EMBL/GenBank/DDBJ databases">
        <authorList>
            <consortium name="Pathogen Informatics"/>
            <person name="Doyle S."/>
        </authorList>
    </citation>
    <scope>NUCLEOTIDE SEQUENCE [LARGE SCALE GENOMIC DNA]</scope>
    <source>
        <strain evidence="7 8">NCTC12020</strain>
    </source>
</reference>
<dbReference type="NCBIfam" id="TIGR01256">
    <property type="entry name" value="modA"/>
    <property type="match status" value="1"/>
</dbReference>
<gene>
    <name evidence="7" type="primary">modA</name>
    <name evidence="7" type="ORF">NCTC12020_01282</name>
</gene>
<dbReference type="PROSITE" id="PS51257">
    <property type="entry name" value="PROKAR_LIPOPROTEIN"/>
    <property type="match status" value="1"/>
</dbReference>
<dbReference type="OrthoDB" id="9785015at2"/>
<feature type="binding site" evidence="5">
    <location>
        <position position="180"/>
    </location>
    <ligand>
        <name>molybdate</name>
        <dbReference type="ChEBI" id="CHEBI:36264"/>
    </ligand>
</feature>
<evidence type="ECO:0000256" key="2">
    <source>
        <dbReference type="ARBA" id="ARBA00022505"/>
    </source>
</evidence>
<feature type="binding site" evidence="5">
    <location>
        <position position="47"/>
    </location>
    <ligand>
        <name>molybdate</name>
        <dbReference type="ChEBI" id="CHEBI:36264"/>
    </ligand>
</feature>
<dbReference type="PIRSF" id="PIRSF004846">
    <property type="entry name" value="ModA"/>
    <property type="match status" value="1"/>
</dbReference>